<reference evidence="2 3" key="1">
    <citation type="journal article" date="2019" name="Int. J. Syst. Evol. Microbiol.">
        <title>The Global Catalogue of Microorganisms (GCM) 10K type strain sequencing project: providing services to taxonomists for standard genome sequencing and annotation.</title>
        <authorList>
            <consortium name="The Broad Institute Genomics Platform"/>
            <consortium name="The Broad Institute Genome Sequencing Center for Infectious Disease"/>
            <person name="Wu L."/>
            <person name="Ma J."/>
        </authorList>
    </citation>
    <scope>NUCLEOTIDE SEQUENCE [LARGE SCALE GENOMIC DNA]</scope>
    <source>
        <strain evidence="2 3">JCM 16378</strain>
    </source>
</reference>
<keyword evidence="3" id="KW-1185">Reference proteome</keyword>
<evidence type="ECO:0000313" key="2">
    <source>
        <dbReference type="EMBL" id="GAA2732965.1"/>
    </source>
</evidence>
<name>A0ABN3UHP0_9MICO</name>
<evidence type="ECO:0000256" key="1">
    <source>
        <dbReference type="SAM" id="MobiDB-lite"/>
    </source>
</evidence>
<dbReference type="Proteomes" id="UP001501326">
    <property type="component" value="Unassembled WGS sequence"/>
</dbReference>
<feature type="region of interest" description="Disordered" evidence="1">
    <location>
        <begin position="1"/>
        <end position="25"/>
    </location>
</feature>
<evidence type="ECO:0000313" key="3">
    <source>
        <dbReference type="Proteomes" id="UP001501326"/>
    </source>
</evidence>
<comment type="caution">
    <text evidence="2">The sequence shown here is derived from an EMBL/GenBank/DDBJ whole genome shotgun (WGS) entry which is preliminary data.</text>
</comment>
<gene>
    <name evidence="2" type="ORF">GCM10009867_10040</name>
</gene>
<protein>
    <submittedName>
        <fullName evidence="2">Uncharacterized protein</fullName>
    </submittedName>
</protein>
<proteinExistence type="predicted"/>
<accession>A0ABN3UHP0</accession>
<sequence length="62" mass="6695">MTPAAVAQDTACSEERPPKTMATRGFRAGVRGAAGWSVVIADERIPLTGRARSTARGRRRLR</sequence>
<dbReference type="EMBL" id="BAAARN010000001">
    <property type="protein sequence ID" value="GAA2732965.1"/>
    <property type="molecule type" value="Genomic_DNA"/>
</dbReference>
<organism evidence="2 3">
    <name type="scientific">Pedococcus aerophilus</name>
    <dbReference type="NCBI Taxonomy" id="436356"/>
    <lineage>
        <taxon>Bacteria</taxon>
        <taxon>Bacillati</taxon>
        <taxon>Actinomycetota</taxon>
        <taxon>Actinomycetes</taxon>
        <taxon>Micrococcales</taxon>
        <taxon>Intrasporangiaceae</taxon>
        <taxon>Pedococcus</taxon>
    </lineage>
</organism>